<organism evidence="2">
    <name type="scientific">Marseillevirus LCMAC202</name>
    <dbReference type="NCBI Taxonomy" id="2506606"/>
    <lineage>
        <taxon>Viruses</taxon>
        <taxon>Varidnaviria</taxon>
        <taxon>Bamfordvirae</taxon>
        <taxon>Nucleocytoviricota</taxon>
        <taxon>Megaviricetes</taxon>
        <taxon>Pimascovirales</taxon>
        <taxon>Pimascovirales incertae sedis</taxon>
        <taxon>Marseilleviridae</taxon>
    </lineage>
</organism>
<dbReference type="EMBL" id="MK500369">
    <property type="protein sequence ID" value="QBK87780.1"/>
    <property type="molecule type" value="Genomic_DNA"/>
</dbReference>
<evidence type="ECO:0000256" key="1">
    <source>
        <dbReference type="SAM" id="Phobius"/>
    </source>
</evidence>
<reference evidence="2" key="1">
    <citation type="journal article" date="2019" name="MBio">
        <title>Virus Genomes from Deep Sea Sediments Expand the Ocean Megavirome and Support Independent Origins of Viral Gigantism.</title>
        <authorList>
            <person name="Backstrom D."/>
            <person name="Yutin N."/>
            <person name="Jorgensen S.L."/>
            <person name="Dharamshi J."/>
            <person name="Homa F."/>
            <person name="Zaremba-Niedwiedzka K."/>
            <person name="Spang A."/>
            <person name="Wolf Y.I."/>
            <person name="Koonin E.V."/>
            <person name="Ettema T.J."/>
        </authorList>
    </citation>
    <scope>NUCLEOTIDE SEQUENCE</scope>
</reference>
<feature type="transmembrane region" description="Helical" evidence="1">
    <location>
        <begin position="264"/>
        <end position="284"/>
    </location>
</feature>
<protein>
    <submittedName>
        <fullName evidence="2">Glycosyltransferase</fullName>
    </submittedName>
</protein>
<accession>A0A481YXN7</accession>
<keyword evidence="1" id="KW-1133">Transmembrane helix</keyword>
<keyword evidence="1" id="KW-0812">Transmembrane</keyword>
<keyword evidence="2" id="KW-0808">Transferase</keyword>
<dbReference type="GO" id="GO:0016740">
    <property type="term" value="F:transferase activity"/>
    <property type="evidence" value="ECO:0007669"/>
    <property type="project" value="UniProtKB-KW"/>
</dbReference>
<name>A0A481YXN7_9VIRU</name>
<proteinExistence type="predicted"/>
<sequence length="291" mass="33406">MLMKVVSSLTTIPSRISGIEKTLISLSNQSYKLDAIYLNVPYTSQREDTEYQIPDVITNYCHIVRGQDYGPITKIISALLQEQDPETIIITFDDDKIYPEGLVEKLLSKHRNTPDAAIGSAGFKIGAFPFYMSIVNNEHERNRRWYTFDITSDGEAVDVLRGAPGALYVRKFFPELDHLDKLLRYSIDGVLFRNDDVVISGFLSQRGIERRVYKMPHVDESGNNSNGLSDSRSEYFFSLIKALCRARKQDMFKKHVDYTRSKTMTYPLIMIFVGIILFSILFSIRNNLKEQ</sequence>
<keyword evidence="1" id="KW-0472">Membrane</keyword>
<dbReference type="InterPro" id="IPR029044">
    <property type="entry name" value="Nucleotide-diphossugar_trans"/>
</dbReference>
<dbReference type="SUPFAM" id="SSF53448">
    <property type="entry name" value="Nucleotide-diphospho-sugar transferases"/>
    <property type="match status" value="1"/>
</dbReference>
<gene>
    <name evidence="2" type="ORF">LCMAC202_01160</name>
</gene>
<evidence type="ECO:0000313" key="2">
    <source>
        <dbReference type="EMBL" id="QBK87780.1"/>
    </source>
</evidence>